<name>A0A8I0MVD7_9GAMM</name>
<keyword evidence="2" id="KW-1185">Reference proteome</keyword>
<organism evidence="1 2">
    <name type="scientific">Pseudoalteromonas peptidolytica F12-50-A1</name>
    <dbReference type="NCBI Taxonomy" id="1315280"/>
    <lineage>
        <taxon>Bacteria</taxon>
        <taxon>Pseudomonadati</taxon>
        <taxon>Pseudomonadota</taxon>
        <taxon>Gammaproteobacteria</taxon>
        <taxon>Alteromonadales</taxon>
        <taxon>Pseudoalteromonadaceae</taxon>
        <taxon>Pseudoalteromonas</taxon>
    </lineage>
</organism>
<dbReference type="AlphaFoldDB" id="A0A8I0MVD7"/>
<accession>A0A8I0MVD7</accession>
<sequence length="32" mass="3888">MDFDELCHDVPQTKQNITTEIVLAFQYYIRQQ</sequence>
<evidence type="ECO:0000313" key="1">
    <source>
        <dbReference type="EMBL" id="MBE0346062.1"/>
    </source>
</evidence>
<evidence type="ECO:0000313" key="2">
    <source>
        <dbReference type="Proteomes" id="UP000660708"/>
    </source>
</evidence>
<reference evidence="1 2" key="1">
    <citation type="submission" date="2015-06" db="EMBL/GenBank/DDBJ databases">
        <title>Genome sequence of Pseudoalteromonas peptidolytica.</title>
        <authorList>
            <person name="Xie B.-B."/>
            <person name="Rong J.-C."/>
            <person name="Qin Q.-L."/>
            <person name="Zhang Y.-Z."/>
        </authorList>
    </citation>
    <scope>NUCLEOTIDE SEQUENCE [LARGE SCALE GENOMIC DNA]</scope>
    <source>
        <strain evidence="1 2">F12-50-A1</strain>
    </source>
</reference>
<gene>
    <name evidence="1" type="ORF">PPEP_a6004</name>
</gene>
<dbReference type="Proteomes" id="UP000660708">
    <property type="component" value="Unassembled WGS sequence"/>
</dbReference>
<protein>
    <submittedName>
        <fullName evidence="1">Uncharacterized protein</fullName>
    </submittedName>
</protein>
<proteinExistence type="predicted"/>
<dbReference type="EMBL" id="AQHF01000020">
    <property type="protein sequence ID" value="MBE0346062.1"/>
    <property type="molecule type" value="Genomic_DNA"/>
</dbReference>
<comment type="caution">
    <text evidence="1">The sequence shown here is derived from an EMBL/GenBank/DDBJ whole genome shotgun (WGS) entry which is preliminary data.</text>
</comment>